<dbReference type="RefSeq" id="WP_147646467.1">
    <property type="nucleotide sequence ID" value="NZ_CP042806.1"/>
</dbReference>
<organism evidence="2 3">
    <name type="scientific">Terriglobus albidus</name>
    <dbReference type="NCBI Taxonomy" id="1592106"/>
    <lineage>
        <taxon>Bacteria</taxon>
        <taxon>Pseudomonadati</taxon>
        <taxon>Acidobacteriota</taxon>
        <taxon>Terriglobia</taxon>
        <taxon>Terriglobales</taxon>
        <taxon>Acidobacteriaceae</taxon>
        <taxon>Terriglobus</taxon>
    </lineage>
</organism>
<evidence type="ECO:0000256" key="1">
    <source>
        <dbReference type="SAM" id="Phobius"/>
    </source>
</evidence>
<reference evidence="2 3" key="1">
    <citation type="submission" date="2019-08" db="EMBL/GenBank/DDBJ databases">
        <title>Complete genome sequence of Terriglobus albidus strain ORNL.</title>
        <authorList>
            <person name="Podar M."/>
        </authorList>
    </citation>
    <scope>NUCLEOTIDE SEQUENCE [LARGE SCALE GENOMIC DNA]</scope>
    <source>
        <strain evidence="2 3">ORNL</strain>
    </source>
</reference>
<dbReference type="OrthoDB" id="129568at2"/>
<protein>
    <submittedName>
        <fullName evidence="2">Uncharacterized protein</fullName>
    </submittedName>
</protein>
<dbReference type="AlphaFoldDB" id="A0A5B9E6P9"/>
<evidence type="ECO:0000313" key="2">
    <source>
        <dbReference type="EMBL" id="QEE27274.1"/>
    </source>
</evidence>
<accession>A0A5B9E6P9</accession>
<evidence type="ECO:0000313" key="3">
    <source>
        <dbReference type="Proteomes" id="UP000321820"/>
    </source>
</evidence>
<keyword evidence="1" id="KW-0812">Transmembrane</keyword>
<dbReference type="KEGG" id="talb:FTW19_04160"/>
<dbReference type="EMBL" id="CP042806">
    <property type="protein sequence ID" value="QEE27274.1"/>
    <property type="molecule type" value="Genomic_DNA"/>
</dbReference>
<feature type="transmembrane region" description="Helical" evidence="1">
    <location>
        <begin position="21"/>
        <end position="47"/>
    </location>
</feature>
<dbReference type="Proteomes" id="UP000321820">
    <property type="component" value="Chromosome"/>
</dbReference>
<name>A0A5B9E6P9_9BACT</name>
<sequence length="163" mass="18397">MSGLMDAPVYDEQRERRKTALLIAAGVLVVLLAILFVAGFIAGHGWFFTNLPAEHKVDRFLTAIEKKDFDTAYGVYVNDDNWKANPGKYTGYPVKRFTEDWTQYSPVGEIHSHHVDISRTDGEGFWGSGTIVGSTINGKKRLFLWVQRSDGTLTYPTPHIIQY</sequence>
<proteinExistence type="predicted"/>
<keyword evidence="1" id="KW-0472">Membrane</keyword>
<gene>
    <name evidence="2" type="ORF">FTW19_04160</name>
</gene>
<keyword evidence="3" id="KW-1185">Reference proteome</keyword>
<keyword evidence="1" id="KW-1133">Transmembrane helix</keyword>